<dbReference type="Proteomes" id="UP000808372">
    <property type="component" value="Unplaced"/>
</dbReference>
<evidence type="ECO:0000313" key="6">
    <source>
        <dbReference type="RefSeq" id="XP_038842542.1"/>
    </source>
</evidence>
<dbReference type="GO" id="GO:0046872">
    <property type="term" value="F:metal ion binding"/>
    <property type="evidence" value="ECO:0007669"/>
    <property type="project" value="InterPro"/>
</dbReference>
<gene>
    <name evidence="6" type="primary">LOC120041751</name>
</gene>
<feature type="region of interest" description="Disordered" evidence="1">
    <location>
        <begin position="302"/>
        <end position="326"/>
    </location>
</feature>
<evidence type="ECO:0000256" key="1">
    <source>
        <dbReference type="SAM" id="MobiDB-lite"/>
    </source>
</evidence>
<feature type="signal peptide" evidence="2">
    <location>
        <begin position="1"/>
        <end position="22"/>
    </location>
</feature>
<dbReference type="AlphaFoldDB" id="A0A8U0QHB6"/>
<dbReference type="Pfam" id="PF01223">
    <property type="entry name" value="Endonuclease_NS"/>
    <property type="match status" value="1"/>
</dbReference>
<evidence type="ECO:0000313" key="5">
    <source>
        <dbReference type="Proteomes" id="UP000808372"/>
    </source>
</evidence>
<dbReference type="InterPro" id="IPR039015">
    <property type="entry name" value="ENDOD1"/>
</dbReference>
<proteinExistence type="predicted"/>
<evidence type="ECO:0000259" key="3">
    <source>
        <dbReference type="SMART" id="SM00477"/>
    </source>
</evidence>
<dbReference type="InterPro" id="IPR020821">
    <property type="entry name" value="ENPP1-3/EXOG-like_nuc-like"/>
</dbReference>
<dbReference type="InterPro" id="IPR001604">
    <property type="entry name" value="Endo_G_ENPP1-like_dom"/>
</dbReference>
<dbReference type="GO" id="GO:0016787">
    <property type="term" value="F:hydrolase activity"/>
    <property type="evidence" value="ECO:0007669"/>
    <property type="project" value="InterPro"/>
</dbReference>
<dbReference type="PANTHER" id="PTHR21472:SF15">
    <property type="entry name" value="ENDONUCLEASE DOMAIN-CONTAINING 1 PROTEIN-RELATED"/>
    <property type="match status" value="1"/>
</dbReference>
<feature type="domain" description="ENPP1-3/EXOG-like endonuclease/phosphodiesterase" evidence="3">
    <location>
        <begin position="73"/>
        <end position="278"/>
    </location>
</feature>
<protein>
    <submittedName>
        <fullName evidence="6">Endonuclease domain-containing 1 protein-like</fullName>
    </submittedName>
</protein>
<evidence type="ECO:0000256" key="2">
    <source>
        <dbReference type="SAM" id="SignalP"/>
    </source>
</evidence>
<dbReference type="InterPro" id="IPR044925">
    <property type="entry name" value="His-Me_finger_sf"/>
</dbReference>
<feature type="chain" id="PRO_5035752494" evidence="2">
    <location>
        <begin position="23"/>
        <end position="351"/>
    </location>
</feature>
<dbReference type="GeneID" id="120041751"/>
<sequence length="351" mass="39739">MMGVLNHLSTLLLLSLLPPALSHVVKRFDPECKKFFMEETTPNLPGILVDGPVQNQGQNQNRYKPICQLFNNIYRFATLYDTTNRIPVFSAYTFTGPPTDPRPNQRWMIEPQLEDINNQRDMKVDNKAVTHQAVDTDYKLNKMKMDRGHLFPCSYAPDDDTKRSTFTLTNAVPQARSFNRGSWKTMECRVRKALLKDCINNNGIKAYVVTGAVPSNNNNNNNNKLNDRVNIPSHLWTTYCCKNNLGQLVAGAHWAENVAEEKNEMKTVTPITLNQLELKLKSVYELSEVKLFPKGCSTNVEQAGGKRTGEPIGELTNKKQKSGEGSIKMKRAGELKECDEEDECDCDCDEK</sequence>
<dbReference type="GO" id="GO:0003676">
    <property type="term" value="F:nucleic acid binding"/>
    <property type="evidence" value="ECO:0007669"/>
    <property type="project" value="InterPro"/>
</dbReference>
<keyword evidence="5" id="KW-1185">Reference proteome</keyword>
<keyword evidence="2" id="KW-0732">Signal</keyword>
<accession>A0A8U0QHB6</accession>
<dbReference type="Gene3D" id="3.40.570.10">
    <property type="entry name" value="Extracellular Endonuclease, subunit A"/>
    <property type="match status" value="1"/>
</dbReference>
<dbReference type="InterPro" id="IPR044929">
    <property type="entry name" value="DNA/RNA_non-sp_Endonuclease_sf"/>
</dbReference>
<dbReference type="SUPFAM" id="SSF54060">
    <property type="entry name" value="His-Me finger endonucleases"/>
    <property type="match status" value="1"/>
</dbReference>
<reference evidence="6" key="1">
    <citation type="submission" date="2025-08" db="UniProtKB">
        <authorList>
            <consortium name="RefSeq"/>
        </authorList>
    </citation>
    <scope>IDENTIFICATION</scope>
    <source>
        <tissue evidence="6">White muscle</tissue>
    </source>
</reference>
<organism evidence="5 6">
    <name type="scientific">Salvelinus namaycush</name>
    <name type="common">Lake trout</name>
    <name type="synonym">Salmo namaycush</name>
    <dbReference type="NCBI Taxonomy" id="8040"/>
    <lineage>
        <taxon>Eukaryota</taxon>
        <taxon>Metazoa</taxon>
        <taxon>Chordata</taxon>
        <taxon>Craniata</taxon>
        <taxon>Vertebrata</taxon>
        <taxon>Euteleostomi</taxon>
        <taxon>Actinopterygii</taxon>
        <taxon>Neopterygii</taxon>
        <taxon>Teleostei</taxon>
        <taxon>Protacanthopterygii</taxon>
        <taxon>Salmoniformes</taxon>
        <taxon>Salmonidae</taxon>
        <taxon>Salmoninae</taxon>
        <taxon>Salvelinus</taxon>
    </lineage>
</organism>
<dbReference type="PANTHER" id="PTHR21472">
    <property type="entry name" value="ENDONUCLEASE DOMAIN-CONTAINING 1 PROTEIN ENDOD1"/>
    <property type="match status" value="1"/>
</dbReference>
<dbReference type="SMART" id="SM00892">
    <property type="entry name" value="Endonuclease_NS"/>
    <property type="match status" value="1"/>
</dbReference>
<dbReference type="RefSeq" id="XP_038842542.1">
    <property type="nucleotide sequence ID" value="XM_038986614.1"/>
</dbReference>
<dbReference type="KEGG" id="snh:120041751"/>
<evidence type="ECO:0000259" key="4">
    <source>
        <dbReference type="SMART" id="SM00892"/>
    </source>
</evidence>
<dbReference type="SMART" id="SM00477">
    <property type="entry name" value="NUC"/>
    <property type="match status" value="1"/>
</dbReference>
<feature type="domain" description="DNA/RNA non-specific endonuclease/pyrophosphatase/phosphodiesterase" evidence="4">
    <location>
        <begin position="72"/>
        <end position="289"/>
    </location>
</feature>
<name>A0A8U0QHB6_SALNM</name>